<dbReference type="PANTHER" id="PTHR34857:SF2">
    <property type="entry name" value="SLL0384 PROTEIN"/>
    <property type="match status" value="1"/>
</dbReference>
<keyword evidence="3 6" id="KW-0812">Transmembrane</keyword>
<comment type="caution">
    <text evidence="7">The sequence shown here is derived from an EMBL/GenBank/DDBJ whole genome shotgun (WGS) entry which is preliminary data.</text>
</comment>
<dbReference type="InterPro" id="IPR012809">
    <property type="entry name" value="ECF_CbiQ"/>
</dbReference>
<evidence type="ECO:0000313" key="7">
    <source>
        <dbReference type="EMBL" id="HGZ12564.1"/>
    </source>
</evidence>
<dbReference type="CDD" id="cd16914">
    <property type="entry name" value="EcfT"/>
    <property type="match status" value="1"/>
</dbReference>
<dbReference type="EMBL" id="DTKJ01000070">
    <property type="protein sequence ID" value="HGZ12564.1"/>
    <property type="molecule type" value="Genomic_DNA"/>
</dbReference>
<dbReference type="AlphaFoldDB" id="A0A7C5EUH9"/>
<dbReference type="Pfam" id="PF02361">
    <property type="entry name" value="CbiQ"/>
    <property type="match status" value="1"/>
</dbReference>
<evidence type="ECO:0000256" key="2">
    <source>
        <dbReference type="ARBA" id="ARBA00022475"/>
    </source>
</evidence>
<protein>
    <submittedName>
        <fullName evidence="7">Cobalt ECF transporter T component CbiQ</fullName>
    </submittedName>
</protein>
<keyword evidence="4 6" id="KW-1133">Transmembrane helix</keyword>
<feature type="transmembrane region" description="Helical" evidence="6">
    <location>
        <begin position="75"/>
        <end position="93"/>
    </location>
</feature>
<accession>A0A7C5EUH9</accession>
<proteinExistence type="predicted"/>
<feature type="transmembrane region" description="Helical" evidence="6">
    <location>
        <begin position="35"/>
        <end position="68"/>
    </location>
</feature>
<dbReference type="InterPro" id="IPR051611">
    <property type="entry name" value="ECF_transporter_component"/>
</dbReference>
<evidence type="ECO:0000256" key="3">
    <source>
        <dbReference type="ARBA" id="ARBA00022692"/>
    </source>
</evidence>
<evidence type="ECO:0000256" key="6">
    <source>
        <dbReference type="SAM" id="Phobius"/>
    </source>
</evidence>
<evidence type="ECO:0000256" key="5">
    <source>
        <dbReference type="ARBA" id="ARBA00023136"/>
    </source>
</evidence>
<dbReference type="NCBIfam" id="TIGR02454">
    <property type="entry name" value="ECF_T_CbiQ"/>
    <property type="match status" value="1"/>
</dbReference>
<feature type="transmembrane region" description="Helical" evidence="6">
    <location>
        <begin position="127"/>
        <end position="148"/>
    </location>
</feature>
<keyword evidence="5 6" id="KW-0472">Membrane</keyword>
<feature type="transmembrane region" description="Helical" evidence="6">
    <location>
        <begin position="244"/>
        <end position="262"/>
    </location>
</feature>
<gene>
    <name evidence="7" type="primary">cbiQ</name>
    <name evidence="7" type="ORF">ENW48_10180</name>
</gene>
<dbReference type="InterPro" id="IPR003339">
    <property type="entry name" value="ABC/ECF_trnsptr_transmembrane"/>
</dbReference>
<reference evidence="7" key="1">
    <citation type="journal article" date="2020" name="mSystems">
        <title>Genome- and Community-Level Interaction Insights into Carbon Utilization and Element Cycling Functions of Hydrothermarchaeota in Hydrothermal Sediment.</title>
        <authorList>
            <person name="Zhou Z."/>
            <person name="Liu Y."/>
            <person name="Xu W."/>
            <person name="Pan J."/>
            <person name="Luo Z.H."/>
            <person name="Li M."/>
        </authorList>
    </citation>
    <scope>NUCLEOTIDE SEQUENCE [LARGE SCALE GENOMIC DNA]</scope>
    <source>
        <strain evidence="7">SpSt-853</strain>
    </source>
</reference>
<dbReference type="GO" id="GO:0043190">
    <property type="term" value="C:ATP-binding cassette (ABC) transporter complex"/>
    <property type="evidence" value="ECO:0007669"/>
    <property type="project" value="InterPro"/>
</dbReference>
<keyword evidence="2" id="KW-1003">Cell membrane</keyword>
<sequence>MGLFRQQEKEGFLSIEEPFSEGASLAHRLDPRGKIVVAALLAVLTATAATYATALAGLALALLYLALARLPLGKVVVRLLIVNSFIFFLWFVLPLTYPGDPVWRFGPLSASRQGLVFTGLITLKSNAIIIALIALVATVPVVTLGQALHQMRFPDKLSHLLLFTYRYIYVLEQEYRRLVQAMKIRGFRPRTNLHTYRSYAYLAAMLLVRSYDRAERVFQAMLCRGFQGKFYSLRTFTWERRDKIFLAASLPALLGLLLLEWLKPFASLR</sequence>
<organism evidence="7">
    <name type="scientific">Desulfobacca acetoxidans</name>
    <dbReference type="NCBI Taxonomy" id="60893"/>
    <lineage>
        <taxon>Bacteria</taxon>
        <taxon>Pseudomonadati</taxon>
        <taxon>Thermodesulfobacteriota</taxon>
        <taxon>Desulfobaccia</taxon>
        <taxon>Desulfobaccales</taxon>
        <taxon>Desulfobaccaceae</taxon>
        <taxon>Desulfobacca</taxon>
    </lineage>
</organism>
<name>A0A7C5EUH9_9BACT</name>
<evidence type="ECO:0000256" key="1">
    <source>
        <dbReference type="ARBA" id="ARBA00004651"/>
    </source>
</evidence>
<dbReference type="PANTHER" id="PTHR34857">
    <property type="entry name" value="SLL0384 PROTEIN"/>
    <property type="match status" value="1"/>
</dbReference>
<comment type="subcellular location">
    <subcellularLocation>
        <location evidence="1">Cell membrane</location>
        <topology evidence="1">Multi-pass membrane protein</topology>
    </subcellularLocation>
</comment>
<dbReference type="GO" id="GO:0006824">
    <property type="term" value="P:cobalt ion transport"/>
    <property type="evidence" value="ECO:0007669"/>
    <property type="project" value="InterPro"/>
</dbReference>
<evidence type="ECO:0000256" key="4">
    <source>
        <dbReference type="ARBA" id="ARBA00022989"/>
    </source>
</evidence>